<dbReference type="InterPro" id="IPR021454">
    <property type="entry name" value="DUF3105"/>
</dbReference>
<comment type="caution">
    <text evidence="1">The sequence shown here is derived from an EMBL/GenBank/DDBJ whole genome shotgun (WGS) entry which is preliminary data.</text>
</comment>
<evidence type="ECO:0000313" key="1">
    <source>
        <dbReference type="EMBL" id="MFB9311919.1"/>
    </source>
</evidence>
<dbReference type="EMBL" id="JBHMDG010000002">
    <property type="protein sequence ID" value="MFB9311919.1"/>
    <property type="molecule type" value="Genomic_DNA"/>
</dbReference>
<dbReference type="Pfam" id="PF11303">
    <property type="entry name" value="DUF3105"/>
    <property type="match status" value="1"/>
</dbReference>
<protein>
    <submittedName>
        <fullName evidence="1">DUF3105 domain-containing protein</fullName>
    </submittedName>
</protein>
<sequence length="189" mass="19786">MNRALVGLIGVLAVAIVAVAVVLLVRDDEERPEADIVGLQRFSDLGNAHVETAVDYEQSPPVGGDHVGAWLDCGVYTDPVADELAVHNLEHGGIWLAYDATALDESQVAALAEQVPDNGIMTPYDGLESPVVVSSWERQVALDGPDDPRLVTFVDTYENNPIAPESGLVTCTGGVGAADAASVAEQLGL</sequence>
<evidence type="ECO:0000313" key="2">
    <source>
        <dbReference type="Proteomes" id="UP001589750"/>
    </source>
</evidence>
<name>A0ABV5K8E6_9ACTN</name>
<dbReference type="RefSeq" id="WP_140010868.1">
    <property type="nucleotide sequence ID" value="NZ_JBHMDG010000002.1"/>
</dbReference>
<dbReference type="Proteomes" id="UP001589750">
    <property type="component" value="Unassembled WGS sequence"/>
</dbReference>
<accession>A0ABV5K8E6</accession>
<keyword evidence="2" id="KW-1185">Reference proteome</keyword>
<proteinExistence type="predicted"/>
<gene>
    <name evidence="1" type="ORF">ACFFRI_02590</name>
</gene>
<organism evidence="1 2">
    <name type="scientific">Nocardioides plantarum</name>
    <dbReference type="NCBI Taxonomy" id="29299"/>
    <lineage>
        <taxon>Bacteria</taxon>
        <taxon>Bacillati</taxon>
        <taxon>Actinomycetota</taxon>
        <taxon>Actinomycetes</taxon>
        <taxon>Propionibacteriales</taxon>
        <taxon>Nocardioidaceae</taxon>
        <taxon>Nocardioides</taxon>
    </lineage>
</organism>
<reference evidence="1 2" key="1">
    <citation type="submission" date="2024-09" db="EMBL/GenBank/DDBJ databases">
        <authorList>
            <person name="Sun Q."/>
            <person name="Mori K."/>
        </authorList>
    </citation>
    <scope>NUCLEOTIDE SEQUENCE [LARGE SCALE GENOMIC DNA]</scope>
    <source>
        <strain evidence="1 2">JCM 9626</strain>
    </source>
</reference>